<reference evidence="1" key="1">
    <citation type="submission" date="2018-06" db="EMBL/GenBank/DDBJ databases">
        <authorList>
            <person name="Zhirakovskaya E."/>
        </authorList>
    </citation>
    <scope>NUCLEOTIDE SEQUENCE</scope>
</reference>
<gene>
    <name evidence="1" type="ORF">MNBD_GAMMA17-2019</name>
</gene>
<sequence>MTRYKTHLIAVKKFNDKEEMIMRDIRDAMEYLAIMMIQQHSGQSPKVKPPERQSPATHIYCYDAKVIPFPHSHN</sequence>
<organism evidence="1">
    <name type="scientific">hydrothermal vent metagenome</name>
    <dbReference type="NCBI Taxonomy" id="652676"/>
    <lineage>
        <taxon>unclassified sequences</taxon>
        <taxon>metagenomes</taxon>
        <taxon>ecological metagenomes</taxon>
    </lineage>
</organism>
<dbReference type="AlphaFoldDB" id="A0A3B0ZW28"/>
<accession>A0A3B0ZW28</accession>
<name>A0A3B0ZW28_9ZZZZ</name>
<proteinExistence type="predicted"/>
<protein>
    <submittedName>
        <fullName evidence="1">Uncharacterized protein</fullName>
    </submittedName>
</protein>
<dbReference type="EMBL" id="UOFQ01000174">
    <property type="protein sequence ID" value="VAW90179.1"/>
    <property type="molecule type" value="Genomic_DNA"/>
</dbReference>
<evidence type="ECO:0000313" key="1">
    <source>
        <dbReference type="EMBL" id="VAW90179.1"/>
    </source>
</evidence>